<accession>A0AC34EZE9</accession>
<sequence>MSTKGGSDKEKVATRYRNDSNNEGHYNNVNLNSSGNCSNTFQQQHPSSRGSNVRNVSPDYDSLADKRQRKQNCFMPDLPTNRHHGLALLQNDRDFDDKEKDKKAESNVNNSTLSLNIQSYENSVEDGDTEMEREDLTKKTSVKKSVTGGIGGLLNKVKDMFGCSDVLIKGHDSQEKLPEVQHFKSSVKLFDPKVEPIVHYCDKCLRFFNLFRDLLLHKCPEVSDIISSDSPSFNNAENMDYVRYESEVEESKHIIETVYDEYVPPREYQLYSRNFFLEKQKNEKKEDQMKSDKINDYANFNDDFAETENLQEATVSVEQKTTQKIVDQQDNANPKIPRKLTGLSSLCNNTDCSKIMNRFAKSKKKGESYTTLAAELSNVLGYNITRFQANHQFKIYIHNNSHNSNTFKQTKIGFKPIQKPNESTTLKRKSSTPMESVDTKISKKKGKDVHDEILQRMHKLEKQNSQILDQNTALLELLSKIVNNGKFNGIEIIQNSKAQNPKKVTFKEENVVLEVNSESEGEIKMNEYEAIFDDSDGSATSDSDAEDDSTDRKSESSSDDASEEDDNKEFLEDKGVASTSDYGNGASVQNKNGQILTEYIFAKNSKLKPMVVIKQNGNLFTYTKKTTKKNTNPPTIYYECNRCPRNASDKSKATMKGDDFWAHPNHSNECQPLTQNEFDGMQIDRNIRQNVTNGFRGLDAYRAGFKEACLKEVKIGDYENLRKSYDRLSGKEIPNSTKNKVAEGHTVLLNGERWLLHEENDLAVFSSDLELRTMAECKILMGDPTFRTSPKGFNQTFYIHGLVEGQSGPEWRCLLMAVMNNKEESTYKTVINVIKKRWKEMGVEPKFERFHTDYESALFNAVAELGGKDKVYGCLFHYDKAVLFNMKKIGLFSYYRLPADKTKRKPHLRAIRKWIRTIMALPMVPKEDILFLWEDLSNIPQKPSDCIEPWPSSLLQEFADYITKNWIPLLLEKDNNRWSFFGLGRTKNTNPCEGYNSGLNQQLPKRPKYKIFLELQKSRFSMNDARIINLQTTTVKPNWLNIKYTEIAKRIQKHEMKLVKLKEQNLSEEELLQALKKHCERVSYELHDVRNKSLNTIKSGKTADGRRKYKLMSDDDDDEEDESDEENEKVKKITDKKKNIVIPKAATTKKSKPQLQPKVTKQNKLKVEKKPIKLQIGWLPQMENIPFNMLLERWMRHAAAVCSDCGNDRIIQNAVIIPPHQRYLIVEINRFNVINNGAYITQYQNNITNLNQQKQQFFNQSWKLIAAAEYDGCVNNGHYRYWKRLEDKWAVVDNDTVSTRKNLIDGFRGYRYFIFERI</sequence>
<protein>
    <submittedName>
        <fullName evidence="2">Transposase</fullName>
    </submittedName>
</protein>
<organism evidence="1 2">
    <name type="scientific">Panagrolaimus sp. ES5</name>
    <dbReference type="NCBI Taxonomy" id="591445"/>
    <lineage>
        <taxon>Eukaryota</taxon>
        <taxon>Metazoa</taxon>
        <taxon>Ecdysozoa</taxon>
        <taxon>Nematoda</taxon>
        <taxon>Chromadorea</taxon>
        <taxon>Rhabditida</taxon>
        <taxon>Tylenchina</taxon>
        <taxon>Panagrolaimomorpha</taxon>
        <taxon>Panagrolaimoidea</taxon>
        <taxon>Panagrolaimidae</taxon>
        <taxon>Panagrolaimus</taxon>
    </lineage>
</organism>
<dbReference type="WBParaSite" id="ES5_v2.g10145.t1">
    <property type="protein sequence ID" value="ES5_v2.g10145.t1"/>
    <property type="gene ID" value="ES5_v2.g10145"/>
</dbReference>
<proteinExistence type="predicted"/>
<reference evidence="2" key="1">
    <citation type="submission" date="2022-11" db="UniProtKB">
        <authorList>
            <consortium name="WormBaseParasite"/>
        </authorList>
    </citation>
    <scope>IDENTIFICATION</scope>
</reference>
<name>A0AC34EZE9_9BILA</name>
<dbReference type="Proteomes" id="UP000887579">
    <property type="component" value="Unplaced"/>
</dbReference>
<evidence type="ECO:0000313" key="1">
    <source>
        <dbReference type="Proteomes" id="UP000887579"/>
    </source>
</evidence>
<evidence type="ECO:0000313" key="2">
    <source>
        <dbReference type="WBParaSite" id="ES5_v2.g10145.t1"/>
    </source>
</evidence>